<dbReference type="RefSeq" id="WP_407592499.1">
    <property type="nucleotide sequence ID" value="NZ_JBHDIY010000002.1"/>
</dbReference>
<dbReference type="Proteomes" id="UP001627408">
    <property type="component" value="Unassembled WGS sequence"/>
</dbReference>
<evidence type="ECO:0000256" key="2">
    <source>
        <dbReference type="ARBA" id="ARBA00023015"/>
    </source>
</evidence>
<proteinExistence type="inferred from homology"/>
<dbReference type="SUPFAM" id="SSF46785">
    <property type="entry name" value="Winged helix' DNA-binding domain"/>
    <property type="match status" value="1"/>
</dbReference>
<dbReference type="EMBL" id="JBHDIY010000002">
    <property type="protein sequence ID" value="MFL4470652.1"/>
    <property type="molecule type" value="Genomic_DNA"/>
</dbReference>
<protein>
    <submittedName>
        <fullName evidence="7">LysR substrate-binding domain-containing protein</fullName>
    </submittedName>
</protein>
<evidence type="ECO:0000313" key="8">
    <source>
        <dbReference type="Proteomes" id="UP001627408"/>
    </source>
</evidence>
<organism evidence="7 8">
    <name type="scientific">Tateyamaria armeniaca</name>
    <dbReference type="NCBI Taxonomy" id="2518930"/>
    <lineage>
        <taxon>Bacteria</taxon>
        <taxon>Pseudomonadati</taxon>
        <taxon>Pseudomonadota</taxon>
        <taxon>Alphaproteobacteria</taxon>
        <taxon>Rhodobacterales</taxon>
        <taxon>Roseobacteraceae</taxon>
        <taxon>Tateyamaria</taxon>
    </lineage>
</organism>
<gene>
    <name evidence="7" type="ORF">ACERZ8_12455</name>
</gene>
<feature type="domain" description="HTH lysR-type" evidence="6">
    <location>
        <begin position="3"/>
        <end position="60"/>
    </location>
</feature>
<comment type="similarity">
    <text evidence="1">Belongs to the LysR transcriptional regulatory family.</text>
</comment>
<evidence type="ECO:0000313" key="7">
    <source>
        <dbReference type="EMBL" id="MFL4470652.1"/>
    </source>
</evidence>
<dbReference type="InterPro" id="IPR005119">
    <property type="entry name" value="LysR_subst-bd"/>
</dbReference>
<accession>A0ABW8UYA3</accession>
<dbReference type="PANTHER" id="PTHR30346">
    <property type="entry name" value="TRANSCRIPTIONAL DUAL REGULATOR HCAR-RELATED"/>
    <property type="match status" value="1"/>
</dbReference>
<reference evidence="7 8" key="1">
    <citation type="submission" date="2024-08" db="EMBL/GenBank/DDBJ databases">
        <title>Tateyamaria sp. nov., isolated from marine algae.</title>
        <authorList>
            <person name="Choi B.J."/>
            <person name="Kim J.M."/>
            <person name="Lee J.K."/>
            <person name="Choi D.G."/>
            <person name="Bayburt H."/>
            <person name="Baek J.H."/>
            <person name="Han D.M."/>
            <person name="Jeon C.O."/>
        </authorList>
    </citation>
    <scope>NUCLEOTIDE SEQUENCE [LARGE SCALE GENOMIC DNA]</scope>
    <source>
        <strain evidence="7 8">KMU-156</strain>
    </source>
</reference>
<dbReference type="PRINTS" id="PR00039">
    <property type="entry name" value="HTHLYSR"/>
</dbReference>
<evidence type="ECO:0000256" key="3">
    <source>
        <dbReference type="ARBA" id="ARBA00023125"/>
    </source>
</evidence>
<dbReference type="Gene3D" id="1.10.10.10">
    <property type="entry name" value="Winged helix-like DNA-binding domain superfamily/Winged helix DNA-binding domain"/>
    <property type="match status" value="1"/>
</dbReference>
<keyword evidence="4" id="KW-0010">Activator</keyword>
<evidence type="ECO:0000256" key="1">
    <source>
        <dbReference type="ARBA" id="ARBA00009437"/>
    </source>
</evidence>
<dbReference type="InterPro" id="IPR000847">
    <property type="entry name" value="LysR_HTH_N"/>
</dbReference>
<name>A0ABW8UYA3_9RHOB</name>
<keyword evidence="8" id="KW-1185">Reference proteome</keyword>
<keyword evidence="2" id="KW-0805">Transcription regulation</keyword>
<dbReference type="Pfam" id="PF00126">
    <property type="entry name" value="HTH_1"/>
    <property type="match status" value="1"/>
</dbReference>
<dbReference type="InterPro" id="IPR036388">
    <property type="entry name" value="WH-like_DNA-bd_sf"/>
</dbReference>
<keyword evidence="3" id="KW-0238">DNA-binding</keyword>
<dbReference type="PANTHER" id="PTHR30346:SF26">
    <property type="entry name" value="HYDROGEN PEROXIDE-INDUCIBLE GENES ACTIVATOR"/>
    <property type="match status" value="1"/>
</dbReference>
<dbReference type="Gene3D" id="3.40.190.10">
    <property type="entry name" value="Periplasmic binding protein-like II"/>
    <property type="match status" value="2"/>
</dbReference>
<dbReference type="Pfam" id="PF03466">
    <property type="entry name" value="LysR_substrate"/>
    <property type="match status" value="1"/>
</dbReference>
<comment type="caution">
    <text evidence="7">The sequence shown here is derived from an EMBL/GenBank/DDBJ whole genome shotgun (WGS) entry which is preliminary data.</text>
</comment>
<evidence type="ECO:0000256" key="4">
    <source>
        <dbReference type="ARBA" id="ARBA00023159"/>
    </source>
</evidence>
<keyword evidence="5" id="KW-0804">Transcription</keyword>
<sequence length="309" mass="33737">MRPTLRQLQYFVAVADHNAFGAAANALAVSQPSLSKQLAIMEDELGAPLFERTSRRVTLTPLGRLLLDKARIILQDVREFRAVAQGSVGLFGDRLSIGVLQSIGAYFMPIANRRLHALYPDLRLVVQEGATVQLLEHLRAGKVDAVIGTPDNAPEFKSIPLFAETLWICAASDDPLSRSTSPVSASDLKGRPLLALSPEFTLADVVERLAAEAGAYVSRDYQGGSLDAVRQMAVMGAGIAVLPSLYALAEAVRDPEFVVRRIDHPLAVHEIVLHWRRASPLGSDFEELAARLIEVKQEIRQSRAEQFGI</sequence>
<dbReference type="InterPro" id="IPR036390">
    <property type="entry name" value="WH_DNA-bd_sf"/>
</dbReference>
<evidence type="ECO:0000256" key="5">
    <source>
        <dbReference type="ARBA" id="ARBA00023163"/>
    </source>
</evidence>
<dbReference type="SUPFAM" id="SSF53850">
    <property type="entry name" value="Periplasmic binding protein-like II"/>
    <property type="match status" value="1"/>
</dbReference>
<dbReference type="PROSITE" id="PS50931">
    <property type="entry name" value="HTH_LYSR"/>
    <property type="match status" value="1"/>
</dbReference>
<evidence type="ECO:0000259" key="6">
    <source>
        <dbReference type="PROSITE" id="PS50931"/>
    </source>
</evidence>
<dbReference type="CDD" id="cd08411">
    <property type="entry name" value="PBP2_OxyR"/>
    <property type="match status" value="1"/>
</dbReference>